<feature type="domain" description="SCP" evidence="2">
    <location>
        <begin position="151"/>
        <end position="278"/>
    </location>
</feature>
<evidence type="ECO:0000313" key="3">
    <source>
        <dbReference type="EMBL" id="PTU76001.1"/>
    </source>
</evidence>
<protein>
    <recommendedName>
        <fullName evidence="2">SCP domain-containing protein</fullName>
    </recommendedName>
</protein>
<dbReference type="Gene3D" id="3.40.33.10">
    <property type="entry name" value="CAP"/>
    <property type="match status" value="1"/>
</dbReference>
<evidence type="ECO:0000259" key="2">
    <source>
        <dbReference type="Pfam" id="PF00188"/>
    </source>
</evidence>
<dbReference type="EMBL" id="QASN01000003">
    <property type="protein sequence ID" value="PTU76001.1"/>
    <property type="molecule type" value="Genomic_DNA"/>
</dbReference>
<sequence>MRSPTVLRLCILLSSLFGSAVAAADEQARLLESINSYRAEVQRCSGEPSEILPPLSVDKRLVLSVGIGGLEESLGRSGYPLANVRAINLSGPRDAQAAMAVLRQSFCKLLLDAQFIDIGISRQEREWRIVLGRPLLTARLGDWQGEGKRLLEAVNQARSQARRCGSQEYPAAAALVWNAELGIAAEGHSRAMANGNFFSHQDPDGRVPGDRAELAGYHGSRVGENLAAALDAPQRVVDAWLASPGHCANLMSAQFSELGAAYAEDPKSDAAIYWTALFGSP</sequence>
<dbReference type="AlphaFoldDB" id="A0A2T5PE52"/>
<dbReference type="CDD" id="cd05379">
    <property type="entry name" value="CAP_bacterial"/>
    <property type="match status" value="1"/>
</dbReference>
<gene>
    <name evidence="3" type="ORF">DBO85_02660</name>
</gene>
<organism evidence="3 4">
    <name type="scientific">Pseudomonas mangrovi</name>
    <dbReference type="NCBI Taxonomy" id="2161748"/>
    <lineage>
        <taxon>Bacteria</taxon>
        <taxon>Pseudomonadati</taxon>
        <taxon>Pseudomonadota</taxon>
        <taxon>Gammaproteobacteria</taxon>
        <taxon>Pseudomonadales</taxon>
        <taxon>Pseudomonadaceae</taxon>
        <taxon>Pseudomonas</taxon>
    </lineage>
</organism>
<feature type="chain" id="PRO_5015456813" description="SCP domain-containing protein" evidence="1">
    <location>
        <begin position="23"/>
        <end position="281"/>
    </location>
</feature>
<reference evidence="3 4" key="1">
    <citation type="submission" date="2018-04" db="EMBL/GenBank/DDBJ databases">
        <title>Pseudomonas sp. nov., isolated from mangrove soil.</title>
        <authorList>
            <person name="Chen C."/>
        </authorList>
    </citation>
    <scope>NUCLEOTIDE SEQUENCE [LARGE SCALE GENOMIC DNA]</scope>
    <source>
        <strain evidence="3 4">TC-11</strain>
    </source>
</reference>
<dbReference type="Proteomes" id="UP000244064">
    <property type="component" value="Unassembled WGS sequence"/>
</dbReference>
<dbReference type="InterPro" id="IPR014044">
    <property type="entry name" value="CAP_dom"/>
</dbReference>
<dbReference type="PANTHER" id="PTHR31157">
    <property type="entry name" value="SCP DOMAIN-CONTAINING PROTEIN"/>
    <property type="match status" value="1"/>
</dbReference>
<dbReference type="Pfam" id="PF00188">
    <property type="entry name" value="CAP"/>
    <property type="match status" value="1"/>
</dbReference>
<dbReference type="SUPFAM" id="SSF55797">
    <property type="entry name" value="PR-1-like"/>
    <property type="match status" value="1"/>
</dbReference>
<proteinExistence type="predicted"/>
<dbReference type="OrthoDB" id="68195at2"/>
<comment type="caution">
    <text evidence="3">The sequence shown here is derived from an EMBL/GenBank/DDBJ whole genome shotgun (WGS) entry which is preliminary data.</text>
</comment>
<evidence type="ECO:0000313" key="4">
    <source>
        <dbReference type="Proteomes" id="UP000244064"/>
    </source>
</evidence>
<keyword evidence="4" id="KW-1185">Reference proteome</keyword>
<evidence type="ECO:0000256" key="1">
    <source>
        <dbReference type="SAM" id="SignalP"/>
    </source>
</evidence>
<keyword evidence="1" id="KW-0732">Signal</keyword>
<dbReference type="InterPro" id="IPR035940">
    <property type="entry name" value="CAP_sf"/>
</dbReference>
<feature type="signal peptide" evidence="1">
    <location>
        <begin position="1"/>
        <end position="22"/>
    </location>
</feature>
<dbReference type="RefSeq" id="WP_108105044.1">
    <property type="nucleotide sequence ID" value="NZ_QASN01000003.1"/>
</dbReference>
<accession>A0A2T5PE52</accession>
<name>A0A2T5PE52_9PSED</name>
<dbReference type="PANTHER" id="PTHR31157:SF1">
    <property type="entry name" value="SCP DOMAIN-CONTAINING PROTEIN"/>
    <property type="match status" value="1"/>
</dbReference>